<keyword evidence="4" id="KW-1185">Reference proteome</keyword>
<dbReference type="Pfam" id="PF13613">
    <property type="entry name" value="HTH_Tnp_4"/>
    <property type="match status" value="1"/>
</dbReference>
<evidence type="ECO:0000313" key="3">
    <source>
        <dbReference type="EMBL" id="GAA1638075.1"/>
    </source>
</evidence>
<reference evidence="4" key="1">
    <citation type="journal article" date="2019" name="Int. J. Syst. Evol. Microbiol.">
        <title>The Global Catalogue of Microorganisms (GCM) 10K type strain sequencing project: providing services to taxonomists for standard genome sequencing and annotation.</title>
        <authorList>
            <consortium name="The Broad Institute Genomics Platform"/>
            <consortium name="The Broad Institute Genome Sequencing Center for Infectious Disease"/>
            <person name="Wu L."/>
            <person name="Ma J."/>
        </authorList>
    </citation>
    <scope>NUCLEOTIDE SEQUENCE [LARGE SCALE GENOMIC DNA]</scope>
    <source>
        <strain evidence="4">JCM 13929</strain>
    </source>
</reference>
<dbReference type="EMBL" id="BAAAMU010000025">
    <property type="protein sequence ID" value="GAA1638075.1"/>
    <property type="molecule type" value="Genomic_DNA"/>
</dbReference>
<protein>
    <recommendedName>
        <fullName evidence="2">Transposase Helix-turn-helix domain-containing protein</fullName>
    </recommendedName>
</protein>
<evidence type="ECO:0000313" key="4">
    <source>
        <dbReference type="Proteomes" id="UP001500064"/>
    </source>
</evidence>
<proteinExistence type="predicted"/>
<accession>A0ABP4R7T6</accession>
<evidence type="ECO:0000259" key="2">
    <source>
        <dbReference type="Pfam" id="PF13613"/>
    </source>
</evidence>
<organism evidence="3 4">
    <name type="scientific">Nonomuraea maheshkhaliensis</name>
    <dbReference type="NCBI Taxonomy" id="419590"/>
    <lineage>
        <taxon>Bacteria</taxon>
        <taxon>Bacillati</taxon>
        <taxon>Actinomycetota</taxon>
        <taxon>Actinomycetes</taxon>
        <taxon>Streptosporangiales</taxon>
        <taxon>Streptosporangiaceae</taxon>
        <taxon>Nonomuraea</taxon>
    </lineage>
</organism>
<dbReference type="Proteomes" id="UP001500064">
    <property type="component" value="Unassembled WGS sequence"/>
</dbReference>
<comment type="caution">
    <text evidence="3">The sequence shown here is derived from an EMBL/GenBank/DDBJ whole genome shotgun (WGS) entry which is preliminary data.</text>
</comment>
<feature type="domain" description="Transposase Helix-turn-helix" evidence="2">
    <location>
        <begin position="1"/>
        <end position="41"/>
    </location>
</feature>
<feature type="region of interest" description="Disordered" evidence="1">
    <location>
        <begin position="83"/>
        <end position="107"/>
    </location>
</feature>
<name>A0ABP4R7T6_9ACTN</name>
<sequence length="107" mass="11689">MLVYLRKGETYAERGAGFGASTATACRYVDETVALLSARLPKLGQALRQAKRDGLHYLVLDSTLICTDRIKADRPYFSDKHHVHGMNIRPPAARRSSIAGPPPGPCP</sequence>
<dbReference type="InterPro" id="IPR027805">
    <property type="entry name" value="Transposase_HTH_dom"/>
</dbReference>
<dbReference type="PROSITE" id="PS51257">
    <property type="entry name" value="PROKAR_LIPOPROTEIN"/>
    <property type="match status" value="1"/>
</dbReference>
<gene>
    <name evidence="3" type="ORF">GCM10009733_038990</name>
</gene>
<evidence type="ECO:0000256" key="1">
    <source>
        <dbReference type="SAM" id="MobiDB-lite"/>
    </source>
</evidence>